<evidence type="ECO:0000256" key="6">
    <source>
        <dbReference type="ARBA" id="ARBA00023242"/>
    </source>
</evidence>
<dbReference type="InterPro" id="IPR013087">
    <property type="entry name" value="Znf_C2H2_type"/>
</dbReference>
<keyword evidence="4 7" id="KW-0863">Zinc-finger</keyword>
<comment type="caution">
    <text evidence="9">The sequence shown here is derived from an EMBL/GenBank/DDBJ whole genome shotgun (WGS) entry which is preliminary data.</text>
</comment>
<evidence type="ECO:0000313" key="9">
    <source>
        <dbReference type="EMBL" id="ORY39174.1"/>
    </source>
</evidence>
<name>A0A1Y2BWY1_9FUNG</name>
<dbReference type="SMART" id="SM00355">
    <property type="entry name" value="ZnF_C2H2"/>
    <property type="match status" value="3"/>
</dbReference>
<dbReference type="FunFam" id="3.30.160.60:FF:002343">
    <property type="entry name" value="Zinc finger protein 33A"/>
    <property type="match status" value="1"/>
</dbReference>
<comment type="subcellular location">
    <subcellularLocation>
        <location evidence="1">Nucleus</location>
    </subcellularLocation>
</comment>
<dbReference type="PANTHER" id="PTHR24394">
    <property type="entry name" value="ZINC FINGER PROTEIN"/>
    <property type="match status" value="1"/>
</dbReference>
<gene>
    <name evidence="9" type="ORF">BCR33DRAFT_649849</name>
</gene>
<dbReference type="SUPFAM" id="SSF57667">
    <property type="entry name" value="beta-beta-alpha zinc fingers"/>
    <property type="match status" value="1"/>
</dbReference>
<feature type="non-terminal residue" evidence="9">
    <location>
        <position position="1"/>
    </location>
</feature>
<dbReference type="GO" id="GO:0000981">
    <property type="term" value="F:DNA-binding transcription factor activity, RNA polymerase II-specific"/>
    <property type="evidence" value="ECO:0007669"/>
    <property type="project" value="TreeGrafter"/>
</dbReference>
<keyword evidence="5" id="KW-0862">Zinc</keyword>
<dbReference type="EMBL" id="MCGO01000041">
    <property type="protein sequence ID" value="ORY39174.1"/>
    <property type="molecule type" value="Genomic_DNA"/>
</dbReference>
<dbReference type="Pfam" id="PF00096">
    <property type="entry name" value="zf-C2H2"/>
    <property type="match status" value="2"/>
</dbReference>
<dbReference type="Proteomes" id="UP000193642">
    <property type="component" value="Unassembled WGS sequence"/>
</dbReference>
<dbReference type="Gene3D" id="3.30.160.60">
    <property type="entry name" value="Classic Zinc Finger"/>
    <property type="match status" value="2"/>
</dbReference>
<keyword evidence="6" id="KW-0539">Nucleus</keyword>
<dbReference type="PROSITE" id="PS00028">
    <property type="entry name" value="ZINC_FINGER_C2H2_1"/>
    <property type="match status" value="1"/>
</dbReference>
<reference evidence="9 10" key="1">
    <citation type="submission" date="2016-07" db="EMBL/GenBank/DDBJ databases">
        <title>Pervasive Adenine N6-methylation of Active Genes in Fungi.</title>
        <authorList>
            <consortium name="DOE Joint Genome Institute"/>
            <person name="Mondo S.J."/>
            <person name="Dannebaum R.O."/>
            <person name="Kuo R.C."/>
            <person name="Labutti K."/>
            <person name="Haridas S."/>
            <person name="Kuo A."/>
            <person name="Salamov A."/>
            <person name="Ahrendt S.R."/>
            <person name="Lipzen A."/>
            <person name="Sullivan W."/>
            <person name="Andreopoulos W.B."/>
            <person name="Clum A."/>
            <person name="Lindquist E."/>
            <person name="Daum C."/>
            <person name="Ramamoorthy G.K."/>
            <person name="Gryganskyi A."/>
            <person name="Culley D."/>
            <person name="Magnuson J.K."/>
            <person name="James T.Y."/>
            <person name="O'Malley M.A."/>
            <person name="Stajich J.E."/>
            <person name="Spatafora J.W."/>
            <person name="Visel A."/>
            <person name="Grigoriev I.V."/>
        </authorList>
    </citation>
    <scope>NUCLEOTIDE SEQUENCE [LARGE SCALE GENOMIC DNA]</scope>
    <source>
        <strain evidence="9 10">JEL800</strain>
    </source>
</reference>
<keyword evidence="2" id="KW-0479">Metal-binding</keyword>
<evidence type="ECO:0000256" key="5">
    <source>
        <dbReference type="ARBA" id="ARBA00022833"/>
    </source>
</evidence>
<feature type="domain" description="C2H2-type" evidence="8">
    <location>
        <begin position="24"/>
        <end position="52"/>
    </location>
</feature>
<keyword evidence="3" id="KW-0677">Repeat</keyword>
<dbReference type="STRING" id="329046.A0A1Y2BWY1"/>
<evidence type="ECO:0000256" key="1">
    <source>
        <dbReference type="ARBA" id="ARBA00004123"/>
    </source>
</evidence>
<evidence type="ECO:0000256" key="3">
    <source>
        <dbReference type="ARBA" id="ARBA00022737"/>
    </source>
</evidence>
<proteinExistence type="predicted"/>
<evidence type="ECO:0000256" key="7">
    <source>
        <dbReference type="PROSITE-ProRule" id="PRU00042"/>
    </source>
</evidence>
<organism evidence="9 10">
    <name type="scientific">Rhizoclosmatium globosum</name>
    <dbReference type="NCBI Taxonomy" id="329046"/>
    <lineage>
        <taxon>Eukaryota</taxon>
        <taxon>Fungi</taxon>
        <taxon>Fungi incertae sedis</taxon>
        <taxon>Chytridiomycota</taxon>
        <taxon>Chytridiomycota incertae sedis</taxon>
        <taxon>Chytridiomycetes</taxon>
        <taxon>Chytridiales</taxon>
        <taxon>Chytriomycetaceae</taxon>
        <taxon>Rhizoclosmatium</taxon>
    </lineage>
</organism>
<dbReference type="PANTHER" id="PTHR24394:SF44">
    <property type="entry name" value="ZINC FINGER PROTEIN 271-LIKE"/>
    <property type="match status" value="1"/>
</dbReference>
<protein>
    <recommendedName>
        <fullName evidence="8">C2H2-type domain-containing protein</fullName>
    </recommendedName>
</protein>
<evidence type="ECO:0000259" key="8">
    <source>
        <dbReference type="PROSITE" id="PS50157"/>
    </source>
</evidence>
<dbReference type="Pfam" id="PF13912">
    <property type="entry name" value="zf-C2H2_6"/>
    <property type="match status" value="1"/>
</dbReference>
<evidence type="ECO:0000256" key="4">
    <source>
        <dbReference type="ARBA" id="ARBA00022771"/>
    </source>
</evidence>
<dbReference type="InterPro" id="IPR036236">
    <property type="entry name" value="Znf_C2H2_sf"/>
</dbReference>
<dbReference type="GO" id="GO:0008270">
    <property type="term" value="F:zinc ion binding"/>
    <property type="evidence" value="ECO:0007669"/>
    <property type="project" value="UniProtKB-KW"/>
</dbReference>
<dbReference type="AlphaFoldDB" id="A0A1Y2BWY1"/>
<accession>A0A1Y2BWY1</accession>
<feature type="domain" description="C2H2-type" evidence="8">
    <location>
        <begin position="1"/>
        <end position="23"/>
    </location>
</feature>
<feature type="non-terminal residue" evidence="9">
    <location>
        <position position="71"/>
    </location>
</feature>
<dbReference type="OrthoDB" id="8117402at2759"/>
<keyword evidence="10" id="KW-1185">Reference proteome</keyword>
<evidence type="ECO:0000313" key="10">
    <source>
        <dbReference type="Proteomes" id="UP000193642"/>
    </source>
</evidence>
<dbReference type="PROSITE" id="PS50157">
    <property type="entry name" value="ZINC_FINGER_C2H2_2"/>
    <property type="match status" value="2"/>
</dbReference>
<dbReference type="GO" id="GO:0005634">
    <property type="term" value="C:nucleus"/>
    <property type="evidence" value="ECO:0007669"/>
    <property type="project" value="UniProtKB-SubCell"/>
</dbReference>
<evidence type="ECO:0000256" key="2">
    <source>
        <dbReference type="ARBA" id="ARBA00022723"/>
    </source>
</evidence>
<sequence length="71" mass="8391">CGKIFPRAYNLKSHSYCHSGERPHKCVYCNASFSRKHDLQRHVRTLHSKDRAHTCTVCQTSFTTFDQLRRH</sequence>